<sequence length="121" mass="13253">MTSTNDDGSFSTFVNGIPTSSDPMDGTSMYENISDEENGCFDQPDADAAVKVDNNNPRGDTYAERAARGVEMDNSTSEQHEPRLSNFERENFHPRNVTPGRPCTAYFLAGQLSTLSLSSTF</sequence>
<feature type="compositionally biased region" description="Basic and acidic residues" evidence="1">
    <location>
        <begin position="78"/>
        <end position="93"/>
    </location>
</feature>
<accession>A0A9W9YRL6</accession>
<protein>
    <submittedName>
        <fullName evidence="2">Uncharacterized protein</fullName>
    </submittedName>
</protein>
<evidence type="ECO:0000313" key="2">
    <source>
        <dbReference type="EMBL" id="KAJ7360259.1"/>
    </source>
</evidence>
<proteinExistence type="predicted"/>
<organism evidence="2 3">
    <name type="scientific">Desmophyllum pertusum</name>
    <dbReference type="NCBI Taxonomy" id="174260"/>
    <lineage>
        <taxon>Eukaryota</taxon>
        <taxon>Metazoa</taxon>
        <taxon>Cnidaria</taxon>
        <taxon>Anthozoa</taxon>
        <taxon>Hexacorallia</taxon>
        <taxon>Scleractinia</taxon>
        <taxon>Caryophylliina</taxon>
        <taxon>Caryophylliidae</taxon>
        <taxon>Desmophyllum</taxon>
    </lineage>
</organism>
<dbReference type="Proteomes" id="UP001163046">
    <property type="component" value="Unassembled WGS sequence"/>
</dbReference>
<evidence type="ECO:0000256" key="1">
    <source>
        <dbReference type="SAM" id="MobiDB-lite"/>
    </source>
</evidence>
<name>A0A9W9YRL6_9CNID</name>
<feature type="compositionally biased region" description="Basic and acidic residues" evidence="1">
    <location>
        <begin position="61"/>
        <end position="71"/>
    </location>
</feature>
<keyword evidence="3" id="KW-1185">Reference proteome</keyword>
<evidence type="ECO:0000313" key="3">
    <source>
        <dbReference type="Proteomes" id="UP001163046"/>
    </source>
</evidence>
<comment type="caution">
    <text evidence="2">The sequence shown here is derived from an EMBL/GenBank/DDBJ whole genome shotgun (WGS) entry which is preliminary data.</text>
</comment>
<feature type="compositionally biased region" description="Polar residues" evidence="1">
    <location>
        <begin position="1"/>
        <end position="22"/>
    </location>
</feature>
<feature type="region of interest" description="Disordered" evidence="1">
    <location>
        <begin position="1"/>
        <end position="96"/>
    </location>
</feature>
<gene>
    <name evidence="2" type="ORF">OS493_016889</name>
</gene>
<dbReference type="AlphaFoldDB" id="A0A9W9YRL6"/>
<dbReference type="EMBL" id="MU827310">
    <property type="protein sequence ID" value="KAJ7360259.1"/>
    <property type="molecule type" value="Genomic_DNA"/>
</dbReference>
<reference evidence="2" key="1">
    <citation type="submission" date="2023-01" db="EMBL/GenBank/DDBJ databases">
        <title>Genome assembly of the deep-sea coral Lophelia pertusa.</title>
        <authorList>
            <person name="Herrera S."/>
            <person name="Cordes E."/>
        </authorList>
    </citation>
    <scope>NUCLEOTIDE SEQUENCE</scope>
    <source>
        <strain evidence="2">USNM1676648</strain>
        <tissue evidence="2">Polyp</tissue>
    </source>
</reference>